<evidence type="ECO:0000256" key="3">
    <source>
        <dbReference type="SAM" id="Coils"/>
    </source>
</evidence>
<dbReference type="PROSITE" id="PS50048">
    <property type="entry name" value="ZN2_CY6_FUNGAL_2"/>
    <property type="match status" value="1"/>
</dbReference>
<evidence type="ECO:0000313" key="7">
    <source>
        <dbReference type="Proteomes" id="UP000800092"/>
    </source>
</evidence>
<feature type="compositionally biased region" description="Low complexity" evidence="4">
    <location>
        <begin position="778"/>
        <end position="807"/>
    </location>
</feature>
<dbReference type="Proteomes" id="UP000800092">
    <property type="component" value="Unassembled WGS sequence"/>
</dbReference>
<dbReference type="InterPro" id="IPR001138">
    <property type="entry name" value="Zn2Cys6_DnaBD"/>
</dbReference>
<dbReference type="CDD" id="cd12148">
    <property type="entry name" value="fungal_TF_MHR"/>
    <property type="match status" value="1"/>
</dbReference>
<dbReference type="OrthoDB" id="4456959at2759"/>
<keyword evidence="2" id="KW-0539">Nucleus</keyword>
<evidence type="ECO:0000256" key="4">
    <source>
        <dbReference type="SAM" id="MobiDB-lite"/>
    </source>
</evidence>
<dbReference type="InterPro" id="IPR036864">
    <property type="entry name" value="Zn2-C6_fun-type_DNA-bd_sf"/>
</dbReference>
<feature type="compositionally biased region" description="Low complexity" evidence="4">
    <location>
        <begin position="924"/>
        <end position="935"/>
    </location>
</feature>
<dbReference type="GO" id="GO:0000981">
    <property type="term" value="F:DNA-binding transcription factor activity, RNA polymerase II-specific"/>
    <property type="evidence" value="ECO:0007669"/>
    <property type="project" value="InterPro"/>
</dbReference>
<gene>
    <name evidence="6" type="ORF">EV356DRAFT_482228</name>
</gene>
<dbReference type="PANTHER" id="PTHR46910:SF4">
    <property type="entry name" value="ZN(2)-C6 FUNGAL-TYPE DOMAIN-CONTAINING PROTEIN"/>
    <property type="match status" value="1"/>
</dbReference>
<feature type="region of interest" description="Disordered" evidence="4">
    <location>
        <begin position="778"/>
        <end position="845"/>
    </location>
</feature>
<name>A0A6A6HEX0_VIRVR</name>
<feature type="compositionally biased region" description="Polar residues" evidence="4">
    <location>
        <begin position="154"/>
        <end position="178"/>
    </location>
</feature>
<organism evidence="6 7">
    <name type="scientific">Viridothelium virens</name>
    <name type="common">Speckled blister lichen</name>
    <name type="synonym">Trypethelium virens</name>
    <dbReference type="NCBI Taxonomy" id="1048519"/>
    <lineage>
        <taxon>Eukaryota</taxon>
        <taxon>Fungi</taxon>
        <taxon>Dikarya</taxon>
        <taxon>Ascomycota</taxon>
        <taxon>Pezizomycotina</taxon>
        <taxon>Dothideomycetes</taxon>
        <taxon>Dothideomycetes incertae sedis</taxon>
        <taxon>Trypetheliales</taxon>
        <taxon>Trypetheliaceae</taxon>
        <taxon>Viridothelium</taxon>
    </lineage>
</organism>
<dbReference type="PROSITE" id="PS00463">
    <property type="entry name" value="ZN2_CY6_FUNGAL_1"/>
    <property type="match status" value="1"/>
</dbReference>
<dbReference type="GO" id="GO:0006351">
    <property type="term" value="P:DNA-templated transcription"/>
    <property type="evidence" value="ECO:0007669"/>
    <property type="project" value="InterPro"/>
</dbReference>
<dbReference type="GO" id="GO:0003677">
    <property type="term" value="F:DNA binding"/>
    <property type="evidence" value="ECO:0007669"/>
    <property type="project" value="InterPro"/>
</dbReference>
<feature type="region of interest" description="Disordered" evidence="4">
    <location>
        <begin position="728"/>
        <end position="753"/>
    </location>
</feature>
<accession>A0A6A6HEX0</accession>
<dbReference type="InterPro" id="IPR050987">
    <property type="entry name" value="AtrR-like"/>
</dbReference>
<feature type="compositionally biased region" description="Gly residues" evidence="4">
    <location>
        <begin position="914"/>
        <end position="923"/>
    </location>
</feature>
<feature type="domain" description="Zn(2)-C6 fungal-type" evidence="5">
    <location>
        <begin position="47"/>
        <end position="77"/>
    </location>
</feature>
<proteinExistence type="predicted"/>
<dbReference type="GO" id="GO:0008270">
    <property type="term" value="F:zinc ion binding"/>
    <property type="evidence" value="ECO:0007669"/>
    <property type="project" value="InterPro"/>
</dbReference>
<dbReference type="SMART" id="SM00066">
    <property type="entry name" value="GAL4"/>
    <property type="match status" value="1"/>
</dbReference>
<evidence type="ECO:0000259" key="5">
    <source>
        <dbReference type="PROSITE" id="PS50048"/>
    </source>
</evidence>
<dbReference type="Pfam" id="PF04082">
    <property type="entry name" value="Fungal_trans"/>
    <property type="match status" value="1"/>
</dbReference>
<dbReference type="Pfam" id="PF00172">
    <property type="entry name" value="Zn_clus"/>
    <property type="match status" value="1"/>
</dbReference>
<keyword evidence="3" id="KW-0175">Coiled coil</keyword>
<dbReference type="SMART" id="SM00906">
    <property type="entry name" value="Fungal_trans"/>
    <property type="match status" value="1"/>
</dbReference>
<feature type="region of interest" description="Disordered" evidence="4">
    <location>
        <begin position="1"/>
        <end position="31"/>
    </location>
</feature>
<evidence type="ECO:0000256" key="2">
    <source>
        <dbReference type="ARBA" id="ARBA00023242"/>
    </source>
</evidence>
<dbReference type="CDD" id="cd00067">
    <property type="entry name" value="GAL4"/>
    <property type="match status" value="1"/>
</dbReference>
<dbReference type="SUPFAM" id="SSF57701">
    <property type="entry name" value="Zn2/Cys6 DNA-binding domain"/>
    <property type="match status" value="1"/>
</dbReference>
<dbReference type="EMBL" id="ML991785">
    <property type="protein sequence ID" value="KAF2236471.1"/>
    <property type="molecule type" value="Genomic_DNA"/>
</dbReference>
<dbReference type="Gene3D" id="4.10.240.10">
    <property type="entry name" value="Zn(2)-C6 fungal-type DNA-binding domain"/>
    <property type="match status" value="1"/>
</dbReference>
<dbReference type="InterPro" id="IPR007219">
    <property type="entry name" value="XnlR_reg_dom"/>
</dbReference>
<feature type="compositionally biased region" description="Gly residues" evidence="4">
    <location>
        <begin position="887"/>
        <end position="897"/>
    </location>
</feature>
<dbReference type="PANTHER" id="PTHR46910">
    <property type="entry name" value="TRANSCRIPTION FACTOR PDR1"/>
    <property type="match status" value="1"/>
</dbReference>
<reference evidence="6" key="1">
    <citation type="journal article" date="2020" name="Stud. Mycol.">
        <title>101 Dothideomycetes genomes: a test case for predicting lifestyles and emergence of pathogens.</title>
        <authorList>
            <person name="Haridas S."/>
            <person name="Albert R."/>
            <person name="Binder M."/>
            <person name="Bloem J."/>
            <person name="Labutti K."/>
            <person name="Salamov A."/>
            <person name="Andreopoulos B."/>
            <person name="Baker S."/>
            <person name="Barry K."/>
            <person name="Bills G."/>
            <person name="Bluhm B."/>
            <person name="Cannon C."/>
            <person name="Castanera R."/>
            <person name="Culley D."/>
            <person name="Daum C."/>
            <person name="Ezra D."/>
            <person name="Gonzalez J."/>
            <person name="Henrissat B."/>
            <person name="Kuo A."/>
            <person name="Liang C."/>
            <person name="Lipzen A."/>
            <person name="Lutzoni F."/>
            <person name="Magnuson J."/>
            <person name="Mondo S."/>
            <person name="Nolan M."/>
            <person name="Ohm R."/>
            <person name="Pangilinan J."/>
            <person name="Park H.-J."/>
            <person name="Ramirez L."/>
            <person name="Alfaro M."/>
            <person name="Sun H."/>
            <person name="Tritt A."/>
            <person name="Yoshinaga Y."/>
            <person name="Zwiers L.-H."/>
            <person name="Turgeon B."/>
            <person name="Goodwin S."/>
            <person name="Spatafora J."/>
            <person name="Crous P."/>
            <person name="Grigoriev I."/>
        </authorList>
    </citation>
    <scope>NUCLEOTIDE SEQUENCE</scope>
    <source>
        <strain evidence="6">Tuck. ex Michener</strain>
    </source>
</reference>
<keyword evidence="7" id="KW-1185">Reference proteome</keyword>
<feature type="compositionally biased region" description="Polar residues" evidence="4">
    <location>
        <begin position="808"/>
        <end position="818"/>
    </location>
</feature>
<sequence>MPAKRALNSTTNAPDSKAQRADGFDSAADFSGPVKEKLLKSQRTGQACDRCKVRKIRCDGRPGGCSPCVQNNTECKTTDRITGRATSRGYTEGLEHEVQVLRQSVQELQQQLHDAGIEAKTSSLDSYFPAGGTFSGLNWTTASNADQALLEAGSSANSGRPYSGSNEGSTSSRGSPVSTFRASLPTFRPGLVGDNYLGVSSANTLIGSAHGNSLSVFGMEIDLNDFIPHEADDNTDPMSYAEFLTCCSQQRPEYAQVPLPPYTECRQYAIWYLKSINPFSPVLHKPDFIRLIDRIYNEGHEPTAAEDVMVHMMIAILKFQWASRNSDRMALEESNNHYRHSVGRFIELGRGHLIEDLQAVAMICVHMRLFPKPGGAWSVCTLALSISIEMGLHRSAKAWSPTTPKTDVLQIELKKRIFWTILMMQVNLGGKLGRPMSLRLEDIDVEFPEPMNDNLPDEPPKCSFKLGIQAFRCASLYLRMYSSIYTIKAPLRSYEPAVRKLERELRYASDQTPPELRDPDQAENEEVVFAHYIKIWENDIDLSMHHPALCRSSNKELMSSNLDQCLQAASAILHHAYQLHRVRSLDTTWMTVATYVAAIFTTLFAWAERIDRMNHEGLRKLRKDMVQWLDIIHDCGVFMGSGKRLQDALRPIIDTTLASFEQSVAAKSTSTAALPLTTNSPHDIKRSPDIYDNTQTYNAPYTNVQCSDANVYQSSLAADPLPLEQHQTSYPSVTSTQYAYPEPSSSTMASYPSNPTAFDSVPYPNSGLPSESDLAHATRVANAAASATSHTQTSQSHLHQQSHQSTTPDPSYQLYQPSPYTPQRHHSTPQLSHLASSHPNTSGAPAAWRHFAEGVMGHFDTPPPHHASPGPSYHQVSTAALMELQGGTDGSGSGGGMPRSSAPATETGNRRGVQGMGIAGQQGGQRQQRPQQQQQIWPLMTYQMGHGEG</sequence>
<keyword evidence="1" id="KW-0479">Metal-binding</keyword>
<evidence type="ECO:0000256" key="1">
    <source>
        <dbReference type="ARBA" id="ARBA00022723"/>
    </source>
</evidence>
<feature type="region of interest" description="Disordered" evidence="4">
    <location>
        <begin position="153"/>
        <end position="178"/>
    </location>
</feature>
<feature type="coiled-coil region" evidence="3">
    <location>
        <begin position="91"/>
        <end position="118"/>
    </location>
</feature>
<feature type="region of interest" description="Disordered" evidence="4">
    <location>
        <begin position="884"/>
        <end position="935"/>
    </location>
</feature>
<dbReference type="AlphaFoldDB" id="A0A6A6HEX0"/>
<protein>
    <recommendedName>
        <fullName evidence="5">Zn(2)-C6 fungal-type domain-containing protein</fullName>
    </recommendedName>
</protein>
<evidence type="ECO:0000313" key="6">
    <source>
        <dbReference type="EMBL" id="KAF2236471.1"/>
    </source>
</evidence>
<feature type="compositionally biased region" description="Polar residues" evidence="4">
    <location>
        <begin position="828"/>
        <end position="843"/>
    </location>
</feature>